<evidence type="ECO:0000256" key="1">
    <source>
        <dbReference type="ARBA" id="ARBA00004141"/>
    </source>
</evidence>
<evidence type="ECO:0000256" key="5">
    <source>
        <dbReference type="SAM" id="MobiDB-lite"/>
    </source>
</evidence>
<evidence type="ECO:0000256" key="3">
    <source>
        <dbReference type="ARBA" id="ARBA00022989"/>
    </source>
</evidence>
<dbReference type="OrthoDB" id="341259at2759"/>
<sequence>MKIKDESEALPSCAGDSANPPSKPRSLWSLPAQAAKFYEAMELEPDMMLISAKSSPWRTAIILDAQSTNRTILNLMIRTLGTRMKLFTEVRKRPGKSTEILAWSWLTSYGFIYLMIIPSLPVFHEEWVVTSRTLLVCINSEIKTIAYKGFWSHLEKLGGQGLPIDPELARVYLNINPEGVLLKEAHDIVEELGMVTRPFAQQSTARSAHSQAAAGEYREATAALDRADESVSQGCSIMTFTIISIIFLPMSLTNSVFGINAKEFSGSGARMSIRQ</sequence>
<keyword evidence="2 6" id="KW-0812">Transmembrane</keyword>
<gene>
    <name evidence="7" type="ORF">OCU04_005988</name>
</gene>
<keyword evidence="4 6" id="KW-0472">Membrane</keyword>
<proteinExistence type="predicted"/>
<feature type="transmembrane region" description="Helical" evidence="6">
    <location>
        <begin position="100"/>
        <end position="123"/>
    </location>
</feature>
<dbReference type="InterPro" id="IPR045863">
    <property type="entry name" value="CorA_TM1_TM2"/>
</dbReference>
<evidence type="ECO:0000256" key="2">
    <source>
        <dbReference type="ARBA" id="ARBA00022692"/>
    </source>
</evidence>
<organism evidence="7 8">
    <name type="scientific">Sclerotinia nivalis</name>
    <dbReference type="NCBI Taxonomy" id="352851"/>
    <lineage>
        <taxon>Eukaryota</taxon>
        <taxon>Fungi</taxon>
        <taxon>Dikarya</taxon>
        <taxon>Ascomycota</taxon>
        <taxon>Pezizomycotina</taxon>
        <taxon>Leotiomycetes</taxon>
        <taxon>Helotiales</taxon>
        <taxon>Sclerotiniaceae</taxon>
        <taxon>Sclerotinia</taxon>
    </lineage>
</organism>
<comment type="subcellular location">
    <subcellularLocation>
        <location evidence="1">Membrane</location>
        <topology evidence="1">Multi-pass membrane protein</topology>
    </subcellularLocation>
</comment>
<evidence type="ECO:0000313" key="8">
    <source>
        <dbReference type="Proteomes" id="UP001152300"/>
    </source>
</evidence>
<feature type="transmembrane region" description="Helical" evidence="6">
    <location>
        <begin position="237"/>
        <end position="261"/>
    </location>
</feature>
<evidence type="ECO:0000256" key="6">
    <source>
        <dbReference type="SAM" id="Phobius"/>
    </source>
</evidence>
<evidence type="ECO:0000313" key="7">
    <source>
        <dbReference type="EMBL" id="KAJ8065290.1"/>
    </source>
</evidence>
<keyword evidence="8" id="KW-1185">Reference proteome</keyword>
<comment type="caution">
    <text evidence="7">The sequence shown here is derived from an EMBL/GenBank/DDBJ whole genome shotgun (WGS) entry which is preliminary data.</text>
</comment>
<feature type="region of interest" description="Disordered" evidence="5">
    <location>
        <begin position="1"/>
        <end position="26"/>
    </location>
</feature>
<reference evidence="7" key="1">
    <citation type="submission" date="2022-11" db="EMBL/GenBank/DDBJ databases">
        <title>Genome Resource of Sclerotinia nivalis Strain SnTB1, a Plant Pathogen Isolated from American Ginseng.</title>
        <authorList>
            <person name="Fan S."/>
        </authorList>
    </citation>
    <scope>NUCLEOTIDE SEQUENCE</scope>
    <source>
        <strain evidence="7">SnTB1</strain>
    </source>
</reference>
<name>A0A9X0AMA3_9HELO</name>
<dbReference type="GO" id="GO:0016020">
    <property type="term" value="C:membrane"/>
    <property type="evidence" value="ECO:0007669"/>
    <property type="project" value="UniProtKB-SubCell"/>
</dbReference>
<dbReference type="Proteomes" id="UP001152300">
    <property type="component" value="Unassembled WGS sequence"/>
</dbReference>
<evidence type="ECO:0000256" key="4">
    <source>
        <dbReference type="ARBA" id="ARBA00023136"/>
    </source>
</evidence>
<dbReference type="Gene3D" id="1.20.58.340">
    <property type="entry name" value="Magnesium transport protein CorA, transmembrane region"/>
    <property type="match status" value="1"/>
</dbReference>
<dbReference type="EMBL" id="JAPEIS010000006">
    <property type="protein sequence ID" value="KAJ8065290.1"/>
    <property type="molecule type" value="Genomic_DNA"/>
</dbReference>
<dbReference type="SUPFAM" id="SSF144083">
    <property type="entry name" value="Magnesium transport protein CorA, transmembrane region"/>
    <property type="match status" value="1"/>
</dbReference>
<protein>
    <submittedName>
        <fullName evidence="7">Uncharacterized protein</fullName>
    </submittedName>
</protein>
<dbReference type="AlphaFoldDB" id="A0A9X0AMA3"/>
<accession>A0A9X0AMA3</accession>
<keyword evidence="3 6" id="KW-1133">Transmembrane helix</keyword>